<dbReference type="PANTHER" id="PTHR33491">
    <property type="entry name" value="OSJNBA0016N04.9 PROTEIN"/>
    <property type="match status" value="1"/>
</dbReference>
<dbReference type="GO" id="GO:0016020">
    <property type="term" value="C:membrane"/>
    <property type="evidence" value="ECO:0007669"/>
    <property type="project" value="UniProtKB-SubCell"/>
</dbReference>
<dbReference type="InterPro" id="IPR000152">
    <property type="entry name" value="EGF-type_Asp/Asn_hydroxyl_site"/>
</dbReference>
<feature type="signal peptide" evidence="8">
    <location>
        <begin position="1"/>
        <end position="20"/>
    </location>
</feature>
<feature type="compositionally biased region" description="Basic and acidic residues" evidence="7">
    <location>
        <begin position="345"/>
        <end position="371"/>
    </location>
</feature>
<keyword evidence="3 8" id="KW-0732">Signal</keyword>
<dbReference type="SMART" id="SM00179">
    <property type="entry name" value="EGF_CA"/>
    <property type="match status" value="1"/>
</dbReference>
<evidence type="ECO:0000256" key="8">
    <source>
        <dbReference type="SAM" id="SignalP"/>
    </source>
</evidence>
<feature type="region of interest" description="Disordered" evidence="7">
    <location>
        <begin position="341"/>
        <end position="371"/>
    </location>
</feature>
<evidence type="ECO:0000256" key="4">
    <source>
        <dbReference type="ARBA" id="ARBA00022737"/>
    </source>
</evidence>
<dbReference type="AlphaFoldDB" id="A0A5J9TMU7"/>
<dbReference type="Pfam" id="PF07645">
    <property type="entry name" value="EGF_CA"/>
    <property type="match status" value="1"/>
</dbReference>
<dbReference type="FunFam" id="2.10.25.10:FF:000038">
    <property type="entry name" value="Fibrillin 2"/>
    <property type="match status" value="1"/>
</dbReference>
<dbReference type="PROSITE" id="PS00010">
    <property type="entry name" value="ASX_HYDROXYL"/>
    <property type="match status" value="1"/>
</dbReference>
<dbReference type="InterPro" id="IPR049883">
    <property type="entry name" value="NOTCH1_EGF-like"/>
</dbReference>
<organism evidence="10 11">
    <name type="scientific">Eragrostis curvula</name>
    <name type="common">weeping love grass</name>
    <dbReference type="NCBI Taxonomy" id="38414"/>
    <lineage>
        <taxon>Eukaryota</taxon>
        <taxon>Viridiplantae</taxon>
        <taxon>Streptophyta</taxon>
        <taxon>Embryophyta</taxon>
        <taxon>Tracheophyta</taxon>
        <taxon>Spermatophyta</taxon>
        <taxon>Magnoliopsida</taxon>
        <taxon>Liliopsida</taxon>
        <taxon>Poales</taxon>
        <taxon>Poaceae</taxon>
        <taxon>PACMAD clade</taxon>
        <taxon>Chloridoideae</taxon>
        <taxon>Eragrostideae</taxon>
        <taxon>Eragrostidinae</taxon>
        <taxon>Eragrostis</taxon>
    </lineage>
</organism>
<feature type="chain" id="PRO_5023823456" description="EGF-like domain-containing protein" evidence="8">
    <location>
        <begin position="21"/>
        <end position="371"/>
    </location>
</feature>
<dbReference type="CDD" id="cd00054">
    <property type="entry name" value="EGF_CA"/>
    <property type="match status" value="1"/>
</dbReference>
<dbReference type="InterPro" id="IPR018097">
    <property type="entry name" value="EGF_Ca-bd_CS"/>
</dbReference>
<evidence type="ECO:0000256" key="7">
    <source>
        <dbReference type="SAM" id="MobiDB-lite"/>
    </source>
</evidence>
<keyword evidence="4" id="KW-0677">Repeat</keyword>
<evidence type="ECO:0000256" key="2">
    <source>
        <dbReference type="ARBA" id="ARBA00022536"/>
    </source>
</evidence>
<sequence length="371" mass="40476">MAWSSLTAGMLFLLLVTTAALTLKHSAAATDGAGNSGLARPDCTAMCGNISIPYPFGLADSPQGCFLEGFRVYCSEHVLYLADDKSLKVLEFNLSRGEVRVQKHIASRCDDETTHHLGNFWINRHNLFAVSTLNSFTAIGCATIGKIHGMNQNHQEYTSLCGSFCSRDSIQNRTNCTGMGCCQIPIPPNLRSMKFSFDIDDSVDIDYSAVRRFNPCSYAFVAEADWFKFNSSYITTREFRSQYGPDARGVPMVVDWAVGSGACSDVAKMKSSYACRDVHSKCIEASNGLGYRCICGEGYDGNPYLDEGCRDIDECVSPLTYPCYGVCNNTKGSYTCSCPQGTTGDPKKANCTEAPDPKQPEPKLAIDKELG</sequence>
<dbReference type="PROSITE" id="PS01187">
    <property type="entry name" value="EGF_CA"/>
    <property type="match status" value="1"/>
</dbReference>
<evidence type="ECO:0000313" key="10">
    <source>
        <dbReference type="EMBL" id="TVU12703.1"/>
    </source>
</evidence>
<keyword evidence="2 6" id="KW-0245">EGF-like domain</keyword>
<dbReference type="Proteomes" id="UP000324897">
    <property type="component" value="Chromosome 3"/>
</dbReference>
<evidence type="ECO:0000256" key="6">
    <source>
        <dbReference type="PROSITE-ProRule" id="PRU00076"/>
    </source>
</evidence>
<feature type="domain" description="EGF-like" evidence="9">
    <location>
        <begin position="311"/>
        <end position="352"/>
    </location>
</feature>
<name>A0A5J9TMU7_9POAL</name>
<dbReference type="Pfam" id="PF13947">
    <property type="entry name" value="GUB_WAK_bind"/>
    <property type="match status" value="1"/>
</dbReference>
<dbReference type="InterPro" id="IPR000742">
    <property type="entry name" value="EGF"/>
</dbReference>
<comment type="caution">
    <text evidence="6">Lacks conserved residue(s) required for the propagation of feature annotation.</text>
</comment>
<evidence type="ECO:0000313" key="11">
    <source>
        <dbReference type="Proteomes" id="UP000324897"/>
    </source>
</evidence>
<dbReference type="Gramene" id="TVU12703">
    <property type="protein sequence ID" value="TVU12703"/>
    <property type="gene ID" value="EJB05_46357"/>
</dbReference>
<accession>A0A5J9TMU7</accession>
<dbReference type="GO" id="GO:0030247">
    <property type="term" value="F:polysaccharide binding"/>
    <property type="evidence" value="ECO:0007669"/>
    <property type="project" value="InterPro"/>
</dbReference>
<dbReference type="InterPro" id="IPR025287">
    <property type="entry name" value="WAK_GUB"/>
</dbReference>
<dbReference type="Gene3D" id="2.10.25.10">
    <property type="entry name" value="Laminin"/>
    <property type="match status" value="1"/>
</dbReference>
<dbReference type="PROSITE" id="PS50026">
    <property type="entry name" value="EGF_3"/>
    <property type="match status" value="1"/>
</dbReference>
<keyword evidence="11" id="KW-1185">Reference proteome</keyword>
<reference evidence="10 11" key="1">
    <citation type="journal article" date="2019" name="Sci. Rep.">
        <title>A high-quality genome of Eragrostis curvula grass provides insights into Poaceae evolution and supports new strategies to enhance forage quality.</title>
        <authorList>
            <person name="Carballo J."/>
            <person name="Santos B.A.C.M."/>
            <person name="Zappacosta D."/>
            <person name="Garbus I."/>
            <person name="Selva J.P."/>
            <person name="Gallo C.A."/>
            <person name="Diaz A."/>
            <person name="Albertini E."/>
            <person name="Caccamo M."/>
            <person name="Echenique V."/>
        </authorList>
    </citation>
    <scope>NUCLEOTIDE SEQUENCE [LARGE SCALE GENOMIC DNA]</scope>
    <source>
        <strain evidence="11">cv. Victoria</strain>
        <tissue evidence="10">Leaf</tissue>
    </source>
</reference>
<dbReference type="SMART" id="SM00181">
    <property type="entry name" value="EGF"/>
    <property type="match status" value="2"/>
</dbReference>
<dbReference type="OrthoDB" id="593082at2759"/>
<dbReference type="EMBL" id="RWGY01000039">
    <property type="protein sequence ID" value="TVU12703.1"/>
    <property type="molecule type" value="Genomic_DNA"/>
</dbReference>
<protein>
    <recommendedName>
        <fullName evidence="9">EGF-like domain-containing protein</fullName>
    </recommendedName>
</protein>
<proteinExistence type="predicted"/>
<evidence type="ECO:0000259" key="9">
    <source>
        <dbReference type="PROSITE" id="PS50026"/>
    </source>
</evidence>
<dbReference type="SUPFAM" id="SSF57184">
    <property type="entry name" value="Growth factor receptor domain"/>
    <property type="match status" value="1"/>
</dbReference>
<comment type="subcellular location">
    <subcellularLocation>
        <location evidence="1">Membrane</location>
        <topology evidence="1">Single-pass membrane protein</topology>
    </subcellularLocation>
</comment>
<comment type="caution">
    <text evidence="10">The sequence shown here is derived from an EMBL/GenBank/DDBJ whole genome shotgun (WGS) entry which is preliminary data.</text>
</comment>
<dbReference type="InterPro" id="IPR001881">
    <property type="entry name" value="EGF-like_Ca-bd_dom"/>
</dbReference>
<gene>
    <name evidence="10" type="ORF">EJB05_46357</name>
</gene>
<feature type="non-terminal residue" evidence="10">
    <location>
        <position position="1"/>
    </location>
</feature>
<dbReference type="InterPro" id="IPR009030">
    <property type="entry name" value="Growth_fac_rcpt_cys_sf"/>
</dbReference>
<evidence type="ECO:0000256" key="1">
    <source>
        <dbReference type="ARBA" id="ARBA00004167"/>
    </source>
</evidence>
<keyword evidence="5" id="KW-1015">Disulfide bond</keyword>
<evidence type="ECO:0000256" key="5">
    <source>
        <dbReference type="ARBA" id="ARBA00023157"/>
    </source>
</evidence>
<evidence type="ECO:0000256" key="3">
    <source>
        <dbReference type="ARBA" id="ARBA00022729"/>
    </source>
</evidence>
<dbReference type="GO" id="GO:0005509">
    <property type="term" value="F:calcium ion binding"/>
    <property type="evidence" value="ECO:0007669"/>
    <property type="project" value="InterPro"/>
</dbReference>